<reference evidence="4" key="1">
    <citation type="submission" date="2015-09" db="EMBL/GenBank/DDBJ databases">
        <authorList>
            <person name="Rodrigo-Torres L."/>
            <person name="Arahal D.R."/>
        </authorList>
    </citation>
    <scope>NUCLEOTIDE SEQUENCE [LARGE SCALE GENOMIC DNA]</scope>
    <source>
        <strain evidence="4">CECT 5091</strain>
    </source>
</reference>
<dbReference type="STRING" id="1715692.RUE5091_04318"/>
<dbReference type="EC" id="1.1.1.100" evidence="3"/>
<dbReference type="Proteomes" id="UP000051260">
    <property type="component" value="Unassembled WGS sequence"/>
</dbReference>
<dbReference type="GO" id="GO:0004316">
    <property type="term" value="F:3-oxoacyl-[acyl-carrier-protein] reductase (NADPH) activity"/>
    <property type="evidence" value="ECO:0007669"/>
    <property type="project" value="UniProtKB-EC"/>
</dbReference>
<dbReference type="SUPFAM" id="SSF51735">
    <property type="entry name" value="NAD(P)-binding Rossmann-fold domains"/>
    <property type="match status" value="1"/>
</dbReference>
<evidence type="ECO:0000256" key="2">
    <source>
        <dbReference type="ARBA" id="ARBA00023002"/>
    </source>
</evidence>
<organism evidence="3 4">
    <name type="scientific">Ruegeria denitrificans</name>
    <dbReference type="NCBI Taxonomy" id="1715692"/>
    <lineage>
        <taxon>Bacteria</taxon>
        <taxon>Pseudomonadati</taxon>
        <taxon>Pseudomonadota</taxon>
        <taxon>Alphaproteobacteria</taxon>
        <taxon>Rhodobacterales</taxon>
        <taxon>Roseobacteraceae</taxon>
        <taxon>Ruegeria</taxon>
    </lineage>
</organism>
<evidence type="ECO:0000256" key="1">
    <source>
        <dbReference type="ARBA" id="ARBA00006484"/>
    </source>
</evidence>
<sequence>MQVSLPGKKESSEMVTLTGKVAIVTGTSAPGGIGRAIAWRLAQDGAAVVLTDIDEPLETPDGAIGKAELLALAVSELKASGGTAAYFMADVTKKENVQRCIEFAKARFGGVDILVNNAGSLAGSANILDTEPSQWEDSFLVNLLGPTMLSKAAIVEMRKTGSGSIVNIGSTKSLGAEAGFGAYTSMKHGLIGLTKTIAAEYGVDGIRCNAVCPGYINTEMHILANKKIAANLNLSIEEVKERRYANVALRSAGDPEDVANAVAFLAGPESAYITGAVLPVAGGAPIGV</sequence>
<evidence type="ECO:0000313" key="3">
    <source>
        <dbReference type="EMBL" id="CUK18921.1"/>
    </source>
</evidence>
<dbReference type="PANTHER" id="PTHR24321">
    <property type="entry name" value="DEHYDROGENASES, SHORT CHAIN"/>
    <property type="match status" value="1"/>
</dbReference>
<keyword evidence="2 3" id="KW-0560">Oxidoreductase</keyword>
<comment type="similarity">
    <text evidence="1">Belongs to the short-chain dehydrogenases/reductases (SDR) family.</text>
</comment>
<dbReference type="CDD" id="cd05233">
    <property type="entry name" value="SDR_c"/>
    <property type="match status" value="1"/>
</dbReference>
<dbReference type="PRINTS" id="PR00080">
    <property type="entry name" value="SDRFAMILY"/>
</dbReference>
<protein>
    <submittedName>
        <fullName evidence="3">3-oxoacyl-[acyl-carrier-protein] reductase FabG</fullName>
        <ecNumber evidence="3">1.1.1.100</ecNumber>
    </submittedName>
</protein>
<keyword evidence="4" id="KW-1185">Reference proteome</keyword>
<dbReference type="EMBL" id="CYUD01000021">
    <property type="protein sequence ID" value="CUK18921.1"/>
    <property type="molecule type" value="Genomic_DNA"/>
</dbReference>
<dbReference type="FunFam" id="3.40.50.720:FF:000084">
    <property type="entry name" value="Short-chain dehydrogenase reductase"/>
    <property type="match status" value="1"/>
</dbReference>
<dbReference type="Gene3D" id="3.40.50.720">
    <property type="entry name" value="NAD(P)-binding Rossmann-like Domain"/>
    <property type="match status" value="1"/>
</dbReference>
<dbReference type="AlphaFoldDB" id="A0A0P1ISR5"/>
<accession>A0A0P1ISR5</accession>
<proteinExistence type="inferred from homology"/>
<dbReference type="RefSeq" id="WP_058283921.1">
    <property type="nucleotide sequence ID" value="NZ_CYUD01000021.1"/>
</dbReference>
<gene>
    <name evidence="3" type="primary">fabG_9</name>
    <name evidence="3" type="ORF">RUE5091_04318</name>
</gene>
<dbReference type="OrthoDB" id="9789398at2"/>
<dbReference type="InterPro" id="IPR002347">
    <property type="entry name" value="SDR_fam"/>
</dbReference>
<evidence type="ECO:0000313" key="4">
    <source>
        <dbReference type="Proteomes" id="UP000051260"/>
    </source>
</evidence>
<dbReference type="PANTHER" id="PTHR24321:SF8">
    <property type="entry name" value="ESTRADIOL 17-BETA-DEHYDROGENASE 8-RELATED"/>
    <property type="match status" value="1"/>
</dbReference>
<dbReference type="PRINTS" id="PR00081">
    <property type="entry name" value="GDHRDH"/>
</dbReference>
<dbReference type="Pfam" id="PF13561">
    <property type="entry name" value="adh_short_C2"/>
    <property type="match status" value="1"/>
</dbReference>
<dbReference type="InterPro" id="IPR036291">
    <property type="entry name" value="NAD(P)-bd_dom_sf"/>
</dbReference>
<name>A0A0P1ISR5_9RHOB</name>